<organism evidence="1 2">
    <name type="scientific">[Emmonsia] crescens</name>
    <dbReference type="NCBI Taxonomy" id="73230"/>
    <lineage>
        <taxon>Eukaryota</taxon>
        <taxon>Fungi</taxon>
        <taxon>Dikarya</taxon>
        <taxon>Ascomycota</taxon>
        <taxon>Pezizomycotina</taxon>
        <taxon>Eurotiomycetes</taxon>
        <taxon>Eurotiomycetidae</taxon>
        <taxon>Onygenales</taxon>
        <taxon>Ajellomycetaceae</taxon>
        <taxon>Emergomyces</taxon>
    </lineage>
</organism>
<reference evidence="2" key="1">
    <citation type="journal article" date="2015" name="PLoS Genet.">
        <title>The dynamic genome and transcriptome of the human fungal pathogen Blastomyces and close relative Emmonsia.</title>
        <authorList>
            <person name="Munoz J.F."/>
            <person name="Gauthier G.M."/>
            <person name="Desjardins C.A."/>
            <person name="Gallo J.E."/>
            <person name="Holder J."/>
            <person name="Sullivan T.D."/>
            <person name="Marty A.J."/>
            <person name="Carmen J.C."/>
            <person name="Chen Z."/>
            <person name="Ding L."/>
            <person name="Gujja S."/>
            <person name="Magrini V."/>
            <person name="Misas E."/>
            <person name="Mitreva M."/>
            <person name="Priest M."/>
            <person name="Saif S."/>
            <person name="Whiston E.A."/>
            <person name="Young S."/>
            <person name="Zeng Q."/>
            <person name="Goldman W.E."/>
            <person name="Mardis E.R."/>
            <person name="Taylor J.W."/>
            <person name="McEwen J.G."/>
            <person name="Clay O.K."/>
            <person name="Klein B.S."/>
            <person name="Cuomo C.A."/>
        </authorList>
    </citation>
    <scope>NUCLEOTIDE SEQUENCE [LARGE SCALE GENOMIC DNA]</scope>
    <source>
        <strain evidence="2">UAMH 3008</strain>
    </source>
</reference>
<dbReference type="VEuPathDB" id="FungiDB:EMCG_06711"/>
<evidence type="ECO:0000313" key="2">
    <source>
        <dbReference type="Proteomes" id="UP000034164"/>
    </source>
</evidence>
<comment type="caution">
    <text evidence="1">The sequence shown here is derived from an EMBL/GenBank/DDBJ whole genome shotgun (WGS) entry which is preliminary data.</text>
</comment>
<dbReference type="AlphaFoldDB" id="A0A0G2JBK7"/>
<gene>
    <name evidence="1" type="ORF">EMCG_06711</name>
</gene>
<name>A0A0G2JBK7_9EURO</name>
<sequence length="51" mass="5857">MRFLAAISALMVTSFNKRMELGISREPDAIVLPEEIEMYLNVPKIYETVPE</sequence>
<accession>A0A0G2JBK7</accession>
<dbReference type="EMBL" id="LCZI01000217">
    <property type="protein sequence ID" value="KKZ67651.1"/>
    <property type="molecule type" value="Genomic_DNA"/>
</dbReference>
<evidence type="ECO:0000313" key="1">
    <source>
        <dbReference type="EMBL" id="KKZ67651.1"/>
    </source>
</evidence>
<dbReference type="OrthoDB" id="5422293at2759"/>
<proteinExistence type="predicted"/>
<protein>
    <submittedName>
        <fullName evidence="1">Uncharacterized protein</fullName>
    </submittedName>
</protein>
<dbReference type="Proteomes" id="UP000034164">
    <property type="component" value="Unassembled WGS sequence"/>
</dbReference>